<gene>
    <name evidence="3" type="ORF">CCM_01585</name>
</gene>
<reference evidence="3 4" key="1">
    <citation type="journal article" date="2011" name="Genome Biol.">
        <title>Genome sequence of the insect pathogenic fungus Cordyceps militaris, a valued traditional Chinese medicine.</title>
        <authorList>
            <person name="Zheng P."/>
            <person name="Xia Y."/>
            <person name="Xiao G."/>
            <person name="Xiong C."/>
            <person name="Hu X."/>
            <person name="Zhang S."/>
            <person name="Zheng H."/>
            <person name="Huang Y."/>
            <person name="Zhou Y."/>
            <person name="Wang S."/>
            <person name="Zhao G.P."/>
            <person name="Liu X."/>
            <person name="St Leger R.J."/>
            <person name="Wang C."/>
        </authorList>
    </citation>
    <scope>NUCLEOTIDE SEQUENCE [LARGE SCALE GENOMIC DNA]</scope>
    <source>
        <strain evidence="3 4">CM01</strain>
    </source>
</reference>
<accession>G3J5X5</accession>
<dbReference type="RefSeq" id="XP_006666804.1">
    <property type="nucleotide sequence ID" value="XM_006666741.1"/>
</dbReference>
<dbReference type="InterPro" id="IPR053206">
    <property type="entry name" value="Dimeric_xanthone_biosynth"/>
</dbReference>
<keyword evidence="4" id="KW-1185">Reference proteome</keyword>
<dbReference type="HOGENOM" id="CLU_074846_1_1_1"/>
<name>G3J5X5_CORMM</name>
<dbReference type="GeneID" id="18163616"/>
<feature type="compositionally biased region" description="Basic and acidic residues" evidence="1">
    <location>
        <begin position="17"/>
        <end position="26"/>
    </location>
</feature>
<dbReference type="AlphaFoldDB" id="G3J5X5"/>
<dbReference type="CDD" id="cd12108">
    <property type="entry name" value="Hr-like"/>
    <property type="match status" value="1"/>
</dbReference>
<dbReference type="Gene3D" id="1.20.120.520">
    <property type="entry name" value="nmb1532 protein domain like"/>
    <property type="match status" value="1"/>
</dbReference>
<dbReference type="Proteomes" id="UP000001610">
    <property type="component" value="Unassembled WGS sequence"/>
</dbReference>
<dbReference type="Pfam" id="PF01814">
    <property type="entry name" value="Hemerythrin"/>
    <property type="match status" value="1"/>
</dbReference>
<dbReference type="OMA" id="AEHMDYF"/>
<evidence type="ECO:0000259" key="2">
    <source>
        <dbReference type="Pfam" id="PF01814"/>
    </source>
</evidence>
<dbReference type="PANTHER" id="PTHR38048">
    <property type="entry name" value="EXPRESSED PROTEIN"/>
    <property type="match status" value="1"/>
</dbReference>
<evidence type="ECO:0000313" key="4">
    <source>
        <dbReference type="Proteomes" id="UP000001610"/>
    </source>
</evidence>
<evidence type="ECO:0000313" key="3">
    <source>
        <dbReference type="EMBL" id="EGX96927.1"/>
    </source>
</evidence>
<protein>
    <recommendedName>
        <fullName evidence="2">Hemerythrin-like domain-containing protein</fullName>
    </recommendedName>
</protein>
<proteinExistence type="predicted"/>
<evidence type="ECO:0000256" key="1">
    <source>
        <dbReference type="SAM" id="MobiDB-lite"/>
    </source>
</evidence>
<organism evidence="3 4">
    <name type="scientific">Cordyceps militaris (strain CM01)</name>
    <name type="common">Caterpillar fungus</name>
    <dbReference type="NCBI Taxonomy" id="983644"/>
    <lineage>
        <taxon>Eukaryota</taxon>
        <taxon>Fungi</taxon>
        <taxon>Dikarya</taxon>
        <taxon>Ascomycota</taxon>
        <taxon>Pezizomycotina</taxon>
        <taxon>Sordariomycetes</taxon>
        <taxon>Hypocreomycetidae</taxon>
        <taxon>Hypocreales</taxon>
        <taxon>Cordycipitaceae</taxon>
        <taxon>Cordyceps</taxon>
    </lineage>
</organism>
<feature type="compositionally biased region" description="Polar residues" evidence="1">
    <location>
        <begin position="1"/>
        <end position="14"/>
    </location>
</feature>
<sequence length="186" mass="21550">MTSNTDQLPDSVANTEPDPKPAPKLSDHDFKIYNQLAVRMDYYHENFRRTWNLLWTYATTGQRSHGQSLAQLVRAGLEFGEHLTVHHGIEEQHIFPELARRMPAFDARRGDLVRQHKAIHAGLDGLQAYLKGVRRGDEVLEAGALKERMEAWGTVLWTHLDDEVRTLGAENMAKYWTKEEIMKMRW</sequence>
<dbReference type="PANTHER" id="PTHR38048:SF1">
    <property type="entry name" value="HEMERYTHRIN-LIKE DOMAIN-CONTAINING PROTEIN"/>
    <property type="match status" value="1"/>
</dbReference>
<dbReference type="eggNOG" id="ENOG502S4CP">
    <property type="taxonomic scope" value="Eukaryota"/>
</dbReference>
<dbReference type="KEGG" id="cmt:CCM_01585"/>
<dbReference type="OrthoDB" id="10044044at2759"/>
<dbReference type="VEuPathDB" id="FungiDB:CCM_01585"/>
<dbReference type="InterPro" id="IPR012312">
    <property type="entry name" value="Hemerythrin-like"/>
</dbReference>
<feature type="region of interest" description="Disordered" evidence="1">
    <location>
        <begin position="1"/>
        <end position="26"/>
    </location>
</feature>
<feature type="domain" description="Hemerythrin-like" evidence="2">
    <location>
        <begin position="40"/>
        <end position="164"/>
    </location>
</feature>
<dbReference type="InParanoid" id="G3J5X5"/>
<dbReference type="EMBL" id="JH126399">
    <property type="protein sequence ID" value="EGX96927.1"/>
    <property type="molecule type" value="Genomic_DNA"/>
</dbReference>